<protein>
    <submittedName>
        <fullName evidence="1">Uncharacterized protein</fullName>
    </submittedName>
</protein>
<evidence type="ECO:0000313" key="2">
    <source>
        <dbReference type="Proteomes" id="UP000398619"/>
    </source>
</evidence>
<evidence type="ECO:0000313" key="1">
    <source>
        <dbReference type="EMBL" id="VUX08048.1"/>
    </source>
</evidence>
<dbReference type="EMBL" id="CABHNM010000034">
    <property type="protein sequence ID" value="VUX08048.1"/>
    <property type="molecule type" value="Genomic_DNA"/>
</dbReference>
<reference evidence="1 2" key="1">
    <citation type="submission" date="2019-07" db="EMBL/GenBank/DDBJ databases">
        <authorList>
            <person name="Hibberd C M."/>
            <person name="Gehrig L. J."/>
            <person name="Chang H.-W."/>
            <person name="Venkatesh S."/>
        </authorList>
    </citation>
    <scope>NUCLEOTIDE SEQUENCE [LARGE SCALE GENOMIC DNA]</scope>
    <source>
        <strain evidence="1">Dorea_longicatena_SSTS_Bg7063</strain>
    </source>
</reference>
<sequence>MEYYAKSVIPIIESNYDKLTPAEKTIADFFSQ</sequence>
<proteinExistence type="predicted"/>
<name>A0A564TLB8_9FIRM</name>
<dbReference type="Proteomes" id="UP000398619">
    <property type="component" value="Unassembled WGS sequence"/>
</dbReference>
<gene>
    <name evidence="1" type="ORF">DLSSTS7063_00211</name>
</gene>
<dbReference type="AlphaFoldDB" id="A0A564TLB8"/>
<accession>A0A564TLB8</accession>
<organism evidence="1 2">
    <name type="scientific">Dorea longicatena</name>
    <dbReference type="NCBI Taxonomy" id="88431"/>
    <lineage>
        <taxon>Bacteria</taxon>
        <taxon>Bacillati</taxon>
        <taxon>Bacillota</taxon>
        <taxon>Clostridia</taxon>
        <taxon>Lachnospirales</taxon>
        <taxon>Lachnospiraceae</taxon>
        <taxon>Dorea</taxon>
    </lineage>
</organism>